<comment type="caution">
    <text evidence="2">The sequence shown here is derived from an EMBL/GenBank/DDBJ whole genome shotgun (WGS) entry which is preliminary data.</text>
</comment>
<name>A0ABP1S723_9HEXA</name>
<dbReference type="EMBL" id="CAXLJM020000164">
    <property type="protein sequence ID" value="CAL8145579.1"/>
    <property type="molecule type" value="Genomic_DNA"/>
</dbReference>
<keyword evidence="1" id="KW-0175">Coiled coil</keyword>
<organism evidence="2 3">
    <name type="scientific">Orchesella dallaii</name>
    <dbReference type="NCBI Taxonomy" id="48710"/>
    <lineage>
        <taxon>Eukaryota</taxon>
        <taxon>Metazoa</taxon>
        <taxon>Ecdysozoa</taxon>
        <taxon>Arthropoda</taxon>
        <taxon>Hexapoda</taxon>
        <taxon>Collembola</taxon>
        <taxon>Entomobryomorpha</taxon>
        <taxon>Entomobryoidea</taxon>
        <taxon>Orchesellidae</taxon>
        <taxon>Orchesellinae</taxon>
        <taxon>Orchesella</taxon>
    </lineage>
</organism>
<dbReference type="Proteomes" id="UP001642540">
    <property type="component" value="Unassembled WGS sequence"/>
</dbReference>
<protein>
    <submittedName>
        <fullName evidence="2">Uncharacterized protein</fullName>
    </submittedName>
</protein>
<evidence type="ECO:0000256" key="1">
    <source>
        <dbReference type="SAM" id="Coils"/>
    </source>
</evidence>
<sequence>MACRTVFMSFTPTTLNDKYSAVNFERVCATTILNSSMAYVGTTFPSDFGASISTSSSNHDKESPTNFLINRGGQGQVENSIAAPRVPSVCSSSNNYSPYSSNQNNQNKLAPPLVPHTVWNSGKDMNIPEYVNEEEEQKQQGQKNPHDFIDFNQFLRDIPNQFAFQELSQMSGSVKQTKTRVKRTPRKHFPEFKQATPPADEVDLHNHNLPYFESKGDTQEFENKNKNILYLIEDWKKELKNVQRYRNLTIAEKFAVLEACKQAIKDLFNETLKYHQMTKERWDYFMEMKKAKEQAEMEKDSMVVELRHKLSIANHQITVLTDDLKTKKQNYAKDRAEKDDNAIQLRTEMINLVAVFEKQQKRLESVQERFDNASINLLSLNEYASRKEQEVQNLMENLGLKVEGKNALVNKLFVAEEQKKNLKEIQIQLEQKVEILERDLQAVKDEVEKLRVDSNNAKIMEGQLNANTEGTTMKQNVEEKEDELQEKEEQYNNKIPQPELINLYKQSLKEAEKVDEELKMPELYAVHMNIKKRRLAAELTETHVKMGESFVAMNKPDEIYEVCEAADESSQIDY</sequence>
<feature type="coiled-coil region" evidence="1">
    <location>
        <begin position="356"/>
        <end position="494"/>
    </location>
</feature>
<gene>
    <name evidence="2" type="ORF">ODALV1_LOCUS30537</name>
</gene>
<accession>A0ABP1S723</accession>
<keyword evidence="3" id="KW-1185">Reference proteome</keyword>
<evidence type="ECO:0000313" key="2">
    <source>
        <dbReference type="EMBL" id="CAL8145579.1"/>
    </source>
</evidence>
<proteinExistence type="predicted"/>
<reference evidence="2 3" key="1">
    <citation type="submission" date="2024-08" db="EMBL/GenBank/DDBJ databases">
        <authorList>
            <person name="Cucini C."/>
            <person name="Frati F."/>
        </authorList>
    </citation>
    <scope>NUCLEOTIDE SEQUENCE [LARGE SCALE GENOMIC DNA]</scope>
</reference>
<evidence type="ECO:0000313" key="3">
    <source>
        <dbReference type="Proteomes" id="UP001642540"/>
    </source>
</evidence>